<name>A0A7X3LWB5_9HYPH</name>
<gene>
    <name evidence="1" type="ORF">GR183_15215</name>
</gene>
<reference evidence="1 2" key="1">
    <citation type="submission" date="2019-12" db="EMBL/GenBank/DDBJ databases">
        <authorList>
            <person name="Li M."/>
        </authorList>
    </citation>
    <scope>NUCLEOTIDE SEQUENCE [LARGE SCALE GENOMIC DNA]</scope>
    <source>
        <strain evidence="1 2">GBMRC 2046</strain>
    </source>
</reference>
<evidence type="ECO:0000313" key="2">
    <source>
        <dbReference type="Proteomes" id="UP000433101"/>
    </source>
</evidence>
<sequence>MKVVTANRLFDGEVVWLGAGGRWVEDLGEAHVLETKEAEAEALEEGAASADRQEVVDVYSIDVTVEEGVLIPVRFREQIRAAGPTMRLDLGKQARRRVNAA</sequence>
<accession>A0A7X3LWB5</accession>
<dbReference type="InterPro" id="IPR021270">
    <property type="entry name" value="DUF2849"/>
</dbReference>
<proteinExistence type="predicted"/>
<dbReference type="AlphaFoldDB" id="A0A7X3LWB5"/>
<dbReference type="RefSeq" id="WP_160776507.1">
    <property type="nucleotide sequence ID" value="NZ_WUMV01000007.1"/>
</dbReference>
<keyword evidence="2" id="KW-1185">Reference proteome</keyword>
<organism evidence="1 2">
    <name type="scientific">Stappia sediminis</name>
    <dbReference type="NCBI Taxonomy" id="2692190"/>
    <lineage>
        <taxon>Bacteria</taxon>
        <taxon>Pseudomonadati</taxon>
        <taxon>Pseudomonadota</taxon>
        <taxon>Alphaproteobacteria</taxon>
        <taxon>Hyphomicrobiales</taxon>
        <taxon>Stappiaceae</taxon>
        <taxon>Stappia</taxon>
    </lineage>
</organism>
<dbReference type="Proteomes" id="UP000433101">
    <property type="component" value="Unassembled WGS sequence"/>
</dbReference>
<dbReference type="Pfam" id="PF11011">
    <property type="entry name" value="DUF2849"/>
    <property type="match status" value="1"/>
</dbReference>
<dbReference type="EMBL" id="WUMV01000007">
    <property type="protein sequence ID" value="MXN66263.1"/>
    <property type="molecule type" value="Genomic_DNA"/>
</dbReference>
<comment type="caution">
    <text evidence="1">The sequence shown here is derived from an EMBL/GenBank/DDBJ whole genome shotgun (WGS) entry which is preliminary data.</text>
</comment>
<evidence type="ECO:0000313" key="1">
    <source>
        <dbReference type="EMBL" id="MXN66263.1"/>
    </source>
</evidence>
<protein>
    <submittedName>
        <fullName evidence="1">DUF2849 domain-containing protein</fullName>
    </submittedName>
</protein>